<protein>
    <submittedName>
        <fullName evidence="2">Uncharacterized protein</fullName>
    </submittedName>
</protein>
<dbReference type="RefSeq" id="WP_199031515.1">
    <property type="nucleotide sequence ID" value="NZ_CATZLL010000026.1"/>
</dbReference>
<dbReference type="Proteomes" id="UP001189757">
    <property type="component" value="Unassembled WGS sequence"/>
</dbReference>
<feature type="chain" id="PRO_5045628278" evidence="1">
    <location>
        <begin position="22"/>
        <end position="84"/>
    </location>
</feature>
<evidence type="ECO:0000313" key="2">
    <source>
        <dbReference type="EMBL" id="CAJ0822730.1"/>
    </source>
</evidence>
<accession>A0ABN9JSG9</accession>
<gene>
    <name evidence="2" type="ORF">LMG18101_05154</name>
</gene>
<proteinExistence type="predicted"/>
<comment type="caution">
    <text evidence="2">The sequence shown here is derived from an EMBL/GenBank/DDBJ whole genome shotgun (WGS) entry which is preliminary data.</text>
</comment>
<sequence length="84" mass="9280">MKAIKQIVIVAMTLTAGVAIAAKVVDWRDLDKTHKHVQEAIHEMERARAANHYDMDGHGAKAEELLRQAERELALAVESAKAAH</sequence>
<evidence type="ECO:0000256" key="1">
    <source>
        <dbReference type="SAM" id="SignalP"/>
    </source>
</evidence>
<evidence type="ECO:0000313" key="3">
    <source>
        <dbReference type="Proteomes" id="UP001189757"/>
    </source>
</evidence>
<organism evidence="2 3">
    <name type="scientific">Ralstonia flaminis</name>
    <dbReference type="NCBI Taxonomy" id="3058597"/>
    <lineage>
        <taxon>Bacteria</taxon>
        <taxon>Pseudomonadati</taxon>
        <taxon>Pseudomonadota</taxon>
        <taxon>Betaproteobacteria</taxon>
        <taxon>Burkholderiales</taxon>
        <taxon>Burkholderiaceae</taxon>
        <taxon>Ralstonia</taxon>
    </lineage>
</organism>
<keyword evidence="3" id="KW-1185">Reference proteome</keyword>
<feature type="signal peptide" evidence="1">
    <location>
        <begin position="1"/>
        <end position="21"/>
    </location>
</feature>
<reference evidence="2 3" key="1">
    <citation type="submission" date="2023-07" db="EMBL/GenBank/DDBJ databases">
        <authorList>
            <person name="Peeters C."/>
        </authorList>
    </citation>
    <scope>NUCLEOTIDE SEQUENCE [LARGE SCALE GENOMIC DNA]</scope>
    <source>
        <strain evidence="2 3">LMG 18101</strain>
    </source>
</reference>
<keyword evidence="1" id="KW-0732">Signal</keyword>
<dbReference type="EMBL" id="CATZLL010000026">
    <property type="protein sequence ID" value="CAJ0822730.1"/>
    <property type="molecule type" value="Genomic_DNA"/>
</dbReference>
<name>A0ABN9JSG9_9RALS</name>